<dbReference type="InterPro" id="IPR007485">
    <property type="entry name" value="LPS_assembly_LptE"/>
</dbReference>
<dbReference type="Pfam" id="PF04390">
    <property type="entry name" value="LptE"/>
    <property type="match status" value="1"/>
</dbReference>
<evidence type="ECO:0000256" key="3">
    <source>
        <dbReference type="ARBA" id="ARBA00023139"/>
    </source>
</evidence>
<protein>
    <recommendedName>
        <fullName evidence="6">LPS-assembly lipoprotein LptE</fullName>
    </recommendedName>
</protein>
<evidence type="ECO:0000313" key="9">
    <source>
        <dbReference type="EMBL" id="MEG3182552.1"/>
    </source>
</evidence>
<evidence type="ECO:0000256" key="1">
    <source>
        <dbReference type="ARBA" id="ARBA00022729"/>
    </source>
</evidence>
<organism evidence="9 10">
    <name type="scientific">Novilysobacter erysipheiresistens</name>
    <dbReference type="NCBI Taxonomy" id="1749332"/>
    <lineage>
        <taxon>Bacteria</taxon>
        <taxon>Pseudomonadati</taxon>
        <taxon>Pseudomonadota</taxon>
        <taxon>Gammaproteobacteria</taxon>
        <taxon>Lysobacterales</taxon>
        <taxon>Lysobacteraceae</taxon>
        <taxon>Novilysobacter</taxon>
    </lineage>
</organism>
<evidence type="ECO:0000256" key="7">
    <source>
        <dbReference type="SAM" id="MobiDB-lite"/>
    </source>
</evidence>
<keyword evidence="10" id="KW-1185">Reference proteome</keyword>
<comment type="function">
    <text evidence="6">Together with LptD, is involved in the assembly of lipopolysaccharide (LPS) at the surface of the outer membrane. Required for the proper assembly of LptD. Binds LPS and may serve as the LPS recognition site at the outer membrane.</text>
</comment>
<feature type="region of interest" description="Disordered" evidence="7">
    <location>
        <begin position="193"/>
        <end position="226"/>
    </location>
</feature>
<comment type="caution">
    <text evidence="9">The sequence shown here is derived from an EMBL/GenBank/DDBJ whole genome shotgun (WGS) entry which is preliminary data.</text>
</comment>
<feature type="compositionally biased region" description="Low complexity" evidence="7">
    <location>
        <begin position="193"/>
        <end position="203"/>
    </location>
</feature>
<sequence length="226" mass="23978">MIRRLLCLTLASTVLLALSACGFQLRDALSLPAGLDPVKVVSADRYSPLAESLAESLTRAGAVPATSDVANPAVLEILVERWGDTPISVDERGRAQEFNLRYAVVFELRNGDGTVLVPQQNIELARAYISAPTSSIGTEGERDTLMRELQREMVASVLRRIDAAASGGTPVGGSDQVFIELTDAAKAAMDAAEAMAPLPETTDTPPPADETVDEPEPVEPTPGQPR</sequence>
<dbReference type="EMBL" id="JAXGFP010000001">
    <property type="protein sequence ID" value="MEG3182552.1"/>
    <property type="molecule type" value="Genomic_DNA"/>
</dbReference>
<reference evidence="9 10" key="1">
    <citation type="journal article" date="2016" name="Int. J. Syst. Evol. Microbiol.">
        <title>Lysobacter erysipheiresistens sp. nov., an antagonist of powdery mildew, isolated from tobacco-cultivated soil.</title>
        <authorList>
            <person name="Xie B."/>
            <person name="Li T."/>
            <person name="Lin X."/>
            <person name="Wang C.J."/>
            <person name="Chen Y.J."/>
            <person name="Liu W.J."/>
            <person name="Zhao Z.W."/>
        </authorList>
    </citation>
    <scope>NUCLEOTIDE SEQUENCE [LARGE SCALE GENOMIC DNA]</scope>
    <source>
        <strain evidence="9 10">RS-LYSO-3</strain>
    </source>
</reference>
<comment type="similarity">
    <text evidence="6">Belongs to the LptE lipoprotein family.</text>
</comment>
<keyword evidence="1 6" id="KW-0732">Signal</keyword>
<dbReference type="HAMAP" id="MF_01186">
    <property type="entry name" value="LPS_assembly_LptE"/>
    <property type="match status" value="1"/>
</dbReference>
<comment type="subunit">
    <text evidence="6">Component of the lipopolysaccharide transport and assembly complex. Interacts with LptD.</text>
</comment>
<keyword evidence="2 6" id="KW-0472">Membrane</keyword>
<feature type="signal peptide" evidence="8">
    <location>
        <begin position="1"/>
        <end position="19"/>
    </location>
</feature>
<dbReference type="Gene3D" id="3.30.160.150">
    <property type="entry name" value="Lipoprotein like domain"/>
    <property type="match status" value="1"/>
</dbReference>
<dbReference type="RefSeq" id="WP_332613780.1">
    <property type="nucleotide sequence ID" value="NZ_JAXGFP010000001.1"/>
</dbReference>
<evidence type="ECO:0000256" key="2">
    <source>
        <dbReference type="ARBA" id="ARBA00023136"/>
    </source>
</evidence>
<keyword evidence="5 6" id="KW-0449">Lipoprotein</keyword>
<feature type="chain" id="PRO_5047181399" description="LPS-assembly lipoprotein LptE" evidence="8">
    <location>
        <begin position="20"/>
        <end position="226"/>
    </location>
</feature>
<dbReference type="PROSITE" id="PS51257">
    <property type="entry name" value="PROKAR_LIPOPROTEIN"/>
    <property type="match status" value="1"/>
</dbReference>
<comment type="subcellular location">
    <subcellularLocation>
        <location evidence="6">Cell outer membrane</location>
        <topology evidence="6">Lipid-anchor</topology>
    </subcellularLocation>
</comment>
<dbReference type="PANTHER" id="PTHR38098">
    <property type="entry name" value="LPS-ASSEMBLY LIPOPROTEIN LPTE"/>
    <property type="match status" value="1"/>
</dbReference>
<evidence type="ECO:0000256" key="4">
    <source>
        <dbReference type="ARBA" id="ARBA00023237"/>
    </source>
</evidence>
<keyword evidence="4 6" id="KW-0998">Cell outer membrane</keyword>
<gene>
    <name evidence="6 9" type="primary">lptE</name>
    <name evidence="9" type="ORF">SNE34_00800</name>
</gene>
<evidence type="ECO:0000256" key="8">
    <source>
        <dbReference type="SAM" id="SignalP"/>
    </source>
</evidence>
<name>A0ABU7YUU4_9GAMM</name>
<evidence type="ECO:0000313" key="10">
    <source>
        <dbReference type="Proteomes" id="UP001355056"/>
    </source>
</evidence>
<dbReference type="Proteomes" id="UP001355056">
    <property type="component" value="Unassembled WGS sequence"/>
</dbReference>
<dbReference type="PANTHER" id="PTHR38098:SF1">
    <property type="entry name" value="LPS-ASSEMBLY LIPOPROTEIN LPTE"/>
    <property type="match status" value="1"/>
</dbReference>
<evidence type="ECO:0000256" key="5">
    <source>
        <dbReference type="ARBA" id="ARBA00023288"/>
    </source>
</evidence>
<proteinExistence type="inferred from homology"/>
<keyword evidence="3 6" id="KW-0564">Palmitate</keyword>
<accession>A0ABU7YUU4</accession>
<evidence type="ECO:0000256" key="6">
    <source>
        <dbReference type="HAMAP-Rule" id="MF_01186"/>
    </source>
</evidence>